<evidence type="ECO:0000313" key="2">
    <source>
        <dbReference type="Proteomes" id="UP000186817"/>
    </source>
</evidence>
<dbReference type="AlphaFoldDB" id="A0A1Q9ERF7"/>
<proteinExistence type="predicted"/>
<keyword evidence="2" id="KW-1185">Reference proteome</keyword>
<evidence type="ECO:0000313" key="1">
    <source>
        <dbReference type="EMBL" id="OLQ09977.1"/>
    </source>
</evidence>
<gene>
    <name evidence="1" type="ORF">AK812_SmicGene6347</name>
</gene>
<dbReference type="Pfam" id="PF00300">
    <property type="entry name" value="His_Phos_1"/>
    <property type="match status" value="1"/>
</dbReference>
<dbReference type="OrthoDB" id="496981at2759"/>
<dbReference type="PANTHER" id="PTHR48100">
    <property type="entry name" value="BROAD-SPECIFICITY PHOSPHATASE YOR283W-RELATED"/>
    <property type="match status" value="1"/>
</dbReference>
<dbReference type="InterPro" id="IPR013078">
    <property type="entry name" value="His_Pase_superF_clade-1"/>
</dbReference>
<dbReference type="EMBL" id="LSRX01000086">
    <property type="protein sequence ID" value="OLQ09977.1"/>
    <property type="molecule type" value="Genomic_DNA"/>
</dbReference>
<comment type="caution">
    <text evidence="1">The sequence shown here is derived from an EMBL/GenBank/DDBJ whole genome shotgun (WGS) entry which is preliminary data.</text>
</comment>
<dbReference type="CDD" id="cd07067">
    <property type="entry name" value="HP_PGM_like"/>
    <property type="match status" value="1"/>
</dbReference>
<dbReference type="SUPFAM" id="SSF53254">
    <property type="entry name" value="Phosphoglycerate mutase-like"/>
    <property type="match status" value="1"/>
</dbReference>
<organism evidence="1 2">
    <name type="scientific">Symbiodinium microadriaticum</name>
    <name type="common">Dinoflagellate</name>
    <name type="synonym">Zooxanthella microadriatica</name>
    <dbReference type="NCBI Taxonomy" id="2951"/>
    <lineage>
        <taxon>Eukaryota</taxon>
        <taxon>Sar</taxon>
        <taxon>Alveolata</taxon>
        <taxon>Dinophyceae</taxon>
        <taxon>Suessiales</taxon>
        <taxon>Symbiodiniaceae</taxon>
        <taxon>Symbiodinium</taxon>
    </lineage>
</organism>
<dbReference type="InterPro" id="IPR050275">
    <property type="entry name" value="PGM_Phosphatase"/>
</dbReference>
<dbReference type="InterPro" id="IPR029033">
    <property type="entry name" value="His_PPase_superfam"/>
</dbReference>
<accession>A0A1Q9ERF7</accession>
<reference evidence="1 2" key="1">
    <citation type="submission" date="2016-02" db="EMBL/GenBank/DDBJ databases">
        <title>Genome analysis of coral dinoflagellate symbionts highlights evolutionary adaptations to a symbiotic lifestyle.</title>
        <authorList>
            <person name="Aranda M."/>
            <person name="Li Y."/>
            <person name="Liew Y.J."/>
            <person name="Baumgarten S."/>
            <person name="Simakov O."/>
            <person name="Wilson M."/>
            <person name="Piel J."/>
            <person name="Ashoor H."/>
            <person name="Bougouffa S."/>
            <person name="Bajic V.B."/>
            <person name="Ryu T."/>
            <person name="Ravasi T."/>
            <person name="Bayer T."/>
            <person name="Micklem G."/>
            <person name="Kim H."/>
            <person name="Bhak J."/>
            <person name="Lajeunesse T.C."/>
            <person name="Voolstra C.R."/>
        </authorList>
    </citation>
    <scope>NUCLEOTIDE SEQUENCE [LARGE SCALE GENOMIC DNA]</scope>
    <source>
        <strain evidence="1 2">CCMP2467</strain>
    </source>
</reference>
<dbReference type="SMART" id="SM00855">
    <property type="entry name" value="PGAM"/>
    <property type="match status" value="1"/>
</dbReference>
<protein>
    <submittedName>
        <fullName evidence="1">Uncharacterized protein</fullName>
    </submittedName>
</protein>
<dbReference type="Proteomes" id="UP000186817">
    <property type="component" value="Unassembled WGS sequence"/>
</dbReference>
<dbReference type="Gene3D" id="3.40.50.1240">
    <property type="entry name" value="Phosphoglycerate mutase-like"/>
    <property type="match status" value="1"/>
</dbReference>
<dbReference type="GO" id="GO:0016791">
    <property type="term" value="F:phosphatase activity"/>
    <property type="evidence" value="ECO:0007669"/>
    <property type="project" value="TreeGrafter"/>
</dbReference>
<name>A0A1Q9ERF7_SYMMI</name>
<sequence length="356" mass="39164">MALELNSCTLEELLAIGLDAEAAQRLLQFRPYQCLDEAQKVQDRSAASSLAGCSVLPSSVTAGHRVLQCYEDMKLLLPGGSENVLRAWFGDPEFPWKDEIGKGASCTDAVKEVLRANRPLITSCACLGCDPVPGVWKQFRVELMTLDGYTAEEPFYPKLYETVEEVPSYPQWVAFVRHAQAGHNVDRALIEKPDNPLTEVGVAQALKAKEGPAGAAVRAAELVVTSPLKRAMQTAGLLLGGSGYAEVDSGISERWSAPCDEGTAKSELVLARHPGLEEISEWKGTTKTVELCERLQELPEVWWPEPGEDQWGRAEAFLVRARERPEERLILMILGVVPAFFVRYEVASEVDQFFSG</sequence>